<gene>
    <name evidence="6" type="ORF">SAMN02745130_00677</name>
</gene>
<dbReference type="OrthoDB" id="8885940at2"/>
<dbReference type="Pfam" id="PF03466">
    <property type="entry name" value="LysR_substrate"/>
    <property type="match status" value="1"/>
</dbReference>
<dbReference type="InterPro" id="IPR005119">
    <property type="entry name" value="LysR_subst-bd"/>
</dbReference>
<dbReference type="RefSeq" id="WP_159448559.1">
    <property type="nucleotide sequence ID" value="NZ_FUYB01000002.1"/>
</dbReference>
<accession>A0A1T4VYR5</accession>
<dbReference type="CDD" id="cd08422">
    <property type="entry name" value="PBP2_CrgA_like"/>
    <property type="match status" value="1"/>
</dbReference>
<protein>
    <submittedName>
        <fullName evidence="6">DNA-binding transcriptional regulator, LysR family</fullName>
    </submittedName>
</protein>
<evidence type="ECO:0000256" key="2">
    <source>
        <dbReference type="ARBA" id="ARBA00023015"/>
    </source>
</evidence>
<comment type="similarity">
    <text evidence="1">Belongs to the LysR transcriptional regulatory family.</text>
</comment>
<evidence type="ECO:0000256" key="4">
    <source>
        <dbReference type="ARBA" id="ARBA00023163"/>
    </source>
</evidence>
<dbReference type="Gene3D" id="3.40.190.290">
    <property type="match status" value="1"/>
</dbReference>
<dbReference type="Pfam" id="PF00126">
    <property type="entry name" value="HTH_1"/>
    <property type="match status" value="1"/>
</dbReference>
<evidence type="ECO:0000256" key="3">
    <source>
        <dbReference type="ARBA" id="ARBA00023125"/>
    </source>
</evidence>
<dbReference type="PRINTS" id="PR00039">
    <property type="entry name" value="HTHLYSR"/>
</dbReference>
<dbReference type="EMBL" id="FUYB01000002">
    <property type="protein sequence ID" value="SKA70172.1"/>
    <property type="molecule type" value="Genomic_DNA"/>
</dbReference>
<dbReference type="SUPFAM" id="SSF53850">
    <property type="entry name" value="Periplasmic binding protein-like II"/>
    <property type="match status" value="1"/>
</dbReference>
<evidence type="ECO:0000313" key="6">
    <source>
        <dbReference type="EMBL" id="SKA70172.1"/>
    </source>
</evidence>
<name>A0A1T4VYR5_9GAMM</name>
<dbReference type="InterPro" id="IPR000847">
    <property type="entry name" value="LysR_HTH_N"/>
</dbReference>
<dbReference type="AlphaFoldDB" id="A0A1T4VYR5"/>
<organism evidence="6 7">
    <name type="scientific">Thiothrix eikelboomii</name>
    <dbReference type="NCBI Taxonomy" id="92487"/>
    <lineage>
        <taxon>Bacteria</taxon>
        <taxon>Pseudomonadati</taxon>
        <taxon>Pseudomonadota</taxon>
        <taxon>Gammaproteobacteria</taxon>
        <taxon>Thiotrichales</taxon>
        <taxon>Thiotrichaceae</taxon>
        <taxon>Thiothrix</taxon>
    </lineage>
</organism>
<dbReference type="GO" id="GO:0003700">
    <property type="term" value="F:DNA-binding transcription factor activity"/>
    <property type="evidence" value="ECO:0007669"/>
    <property type="project" value="InterPro"/>
</dbReference>
<keyword evidence="7" id="KW-1185">Reference proteome</keyword>
<dbReference type="FunFam" id="1.10.10.10:FF:000001">
    <property type="entry name" value="LysR family transcriptional regulator"/>
    <property type="match status" value="1"/>
</dbReference>
<dbReference type="InterPro" id="IPR036388">
    <property type="entry name" value="WH-like_DNA-bd_sf"/>
</dbReference>
<dbReference type="Proteomes" id="UP000190460">
    <property type="component" value="Unassembled WGS sequence"/>
</dbReference>
<proteinExistence type="inferred from homology"/>
<dbReference type="Gene3D" id="1.10.10.10">
    <property type="entry name" value="Winged helix-like DNA-binding domain superfamily/Winged helix DNA-binding domain"/>
    <property type="match status" value="1"/>
</dbReference>
<dbReference type="STRING" id="92487.SAMN02745130_00677"/>
<dbReference type="PANTHER" id="PTHR30537:SF68">
    <property type="entry name" value="TRANSCRIPTIONAL REGULATOR-RELATED"/>
    <property type="match status" value="1"/>
</dbReference>
<feature type="domain" description="HTH lysR-type" evidence="5">
    <location>
        <begin position="12"/>
        <end position="60"/>
    </location>
</feature>
<evidence type="ECO:0000259" key="5">
    <source>
        <dbReference type="PROSITE" id="PS50931"/>
    </source>
</evidence>
<dbReference type="InterPro" id="IPR036390">
    <property type="entry name" value="WH_DNA-bd_sf"/>
</dbReference>
<reference evidence="6 7" key="1">
    <citation type="submission" date="2017-02" db="EMBL/GenBank/DDBJ databases">
        <authorList>
            <person name="Peterson S.W."/>
        </authorList>
    </citation>
    <scope>NUCLEOTIDE SEQUENCE [LARGE SCALE GENOMIC DNA]</scope>
    <source>
        <strain evidence="6 7">ATCC 49788</strain>
    </source>
</reference>
<keyword evidence="3 6" id="KW-0238">DNA-binding</keyword>
<dbReference type="InterPro" id="IPR058163">
    <property type="entry name" value="LysR-type_TF_proteobact-type"/>
</dbReference>
<keyword evidence="2" id="KW-0805">Transcription regulation</keyword>
<dbReference type="PROSITE" id="PS50931">
    <property type="entry name" value="HTH_LYSR"/>
    <property type="match status" value="1"/>
</dbReference>
<keyword evidence="4" id="KW-0804">Transcription</keyword>
<dbReference type="SUPFAM" id="SSF46785">
    <property type="entry name" value="Winged helix' DNA-binding domain"/>
    <property type="match status" value="1"/>
</dbReference>
<dbReference type="PANTHER" id="PTHR30537">
    <property type="entry name" value="HTH-TYPE TRANSCRIPTIONAL REGULATOR"/>
    <property type="match status" value="1"/>
</dbReference>
<dbReference type="GO" id="GO:0006351">
    <property type="term" value="P:DNA-templated transcription"/>
    <property type="evidence" value="ECO:0007669"/>
    <property type="project" value="TreeGrafter"/>
</dbReference>
<sequence length="298" mass="33588">MAWNLDNVPLYVAVVEHNGVSSAADYLQISKSAVSKALARLEHDLGVRLLTRNTRNLRITSEGEAFYRHCLLIMEQVNEANAVMAGFKTVPSGRLVIALPMAFGREIVAPHLGQFRAHYPQIDLELLITSHPVDIIREQIDLAVVIGSLNDSDLMVKKLYDSTLWCVTSPDYFKRNELGNTLEDLLQHIHLCEKRYVGKSFPIRIEGQKKILTLNKKMISVNDPIAVRSAVLNGFGIALVPDPYCRQHLATGELVRVFEHIEFEPSVSVISAIYPSRRLISNKTRAFLDFLIELCERI</sequence>
<evidence type="ECO:0000256" key="1">
    <source>
        <dbReference type="ARBA" id="ARBA00009437"/>
    </source>
</evidence>
<evidence type="ECO:0000313" key="7">
    <source>
        <dbReference type="Proteomes" id="UP000190460"/>
    </source>
</evidence>
<dbReference type="GO" id="GO:0043565">
    <property type="term" value="F:sequence-specific DNA binding"/>
    <property type="evidence" value="ECO:0007669"/>
    <property type="project" value="TreeGrafter"/>
</dbReference>